<dbReference type="GO" id="GO:0008237">
    <property type="term" value="F:metallopeptidase activity"/>
    <property type="evidence" value="ECO:0007669"/>
    <property type="project" value="UniProtKB-KW"/>
</dbReference>
<dbReference type="InterPro" id="IPR053136">
    <property type="entry name" value="UTP_pyrophosphatase-like"/>
</dbReference>
<keyword evidence="2" id="KW-0378">Hydrolase</keyword>
<organism evidence="2 3">
    <name type="scientific">Tumidithrix elongata BACA0141</name>
    <dbReference type="NCBI Taxonomy" id="2716417"/>
    <lineage>
        <taxon>Bacteria</taxon>
        <taxon>Bacillati</taxon>
        <taxon>Cyanobacteriota</taxon>
        <taxon>Cyanophyceae</taxon>
        <taxon>Pseudanabaenales</taxon>
        <taxon>Pseudanabaenaceae</taxon>
        <taxon>Tumidithrix</taxon>
        <taxon>Tumidithrix elongata</taxon>
    </lineage>
</organism>
<dbReference type="CDD" id="cd07344">
    <property type="entry name" value="M48_yhfN_like"/>
    <property type="match status" value="1"/>
</dbReference>
<dbReference type="PANTHER" id="PTHR30399:SF1">
    <property type="entry name" value="UTP PYROPHOSPHATASE"/>
    <property type="match status" value="1"/>
</dbReference>
<keyword evidence="3" id="KW-1185">Reference proteome</keyword>
<comment type="caution">
    <text evidence="2">The sequence shown here is derived from an EMBL/GenBank/DDBJ whole genome shotgun (WGS) entry which is preliminary data.</text>
</comment>
<keyword evidence="2" id="KW-0645">Protease</keyword>
<protein>
    <submittedName>
        <fullName evidence="2">SprT family zinc-dependent metalloprotease</fullName>
        <ecNumber evidence="2">3.4.-.-</ecNumber>
    </submittedName>
</protein>
<accession>A0AAW9Q004</accession>
<evidence type="ECO:0000313" key="2">
    <source>
        <dbReference type="EMBL" id="MEE3716580.1"/>
    </source>
</evidence>
<dbReference type="Gene3D" id="3.30.2010.10">
    <property type="entry name" value="Metalloproteases ('zincins'), catalytic domain"/>
    <property type="match status" value="1"/>
</dbReference>
<sequence length="258" mass="29807">MFVACHLTILTVSMVTPKLPANLTDLPEYQLRVSPKAKHMRLSVSLDKGLEVVVPENFDHRRILEFLVQKRSWIEKALQQVDQKREYLAAQSPDRLPETIYLGAIAETWQVEYLSANSKFITAKEQKGQKILVTGNVENIEAGKALLRQWLNRKAQKELIPWLRKVSVAARLPYRQTSVRGQKTLWASCSSSKNISLNFKLLFLEPDAVNYVFIHELCHTIHMNHSAKFWALVSKYEPNYLKLDRSLNQAWQIIPAWV</sequence>
<dbReference type="EMBL" id="JAZBJZ010000021">
    <property type="protein sequence ID" value="MEE3716580.1"/>
    <property type="molecule type" value="Genomic_DNA"/>
</dbReference>
<proteinExistence type="predicted"/>
<dbReference type="PANTHER" id="PTHR30399">
    <property type="entry name" value="UNCHARACTERIZED PROTEIN YGJP"/>
    <property type="match status" value="1"/>
</dbReference>
<name>A0AAW9Q004_9CYAN</name>
<gene>
    <name evidence="2" type="ORF">V2H45_07475</name>
</gene>
<keyword evidence="2" id="KW-0482">Metalloprotease</keyword>
<reference evidence="2" key="1">
    <citation type="submission" date="2024-01" db="EMBL/GenBank/DDBJ databases">
        <title>Bank of Algae and Cyanobacteria of the Azores (BACA) strain genomes.</title>
        <authorList>
            <person name="Luz R."/>
            <person name="Cordeiro R."/>
            <person name="Fonseca A."/>
            <person name="Goncalves V."/>
        </authorList>
    </citation>
    <scope>NUCLEOTIDE SEQUENCE</scope>
    <source>
        <strain evidence="2">BACA0141</strain>
    </source>
</reference>
<evidence type="ECO:0000259" key="1">
    <source>
        <dbReference type="Pfam" id="PF01863"/>
    </source>
</evidence>
<feature type="domain" description="YgjP-like metallopeptidase" evidence="1">
    <location>
        <begin position="38"/>
        <end position="249"/>
    </location>
</feature>
<dbReference type="Pfam" id="PF01863">
    <property type="entry name" value="YgjP-like"/>
    <property type="match status" value="1"/>
</dbReference>
<dbReference type="InterPro" id="IPR002725">
    <property type="entry name" value="YgjP-like_metallopeptidase"/>
</dbReference>
<evidence type="ECO:0000313" key="3">
    <source>
        <dbReference type="Proteomes" id="UP001333818"/>
    </source>
</evidence>
<dbReference type="Proteomes" id="UP001333818">
    <property type="component" value="Unassembled WGS sequence"/>
</dbReference>
<dbReference type="EC" id="3.4.-.-" evidence="2"/>
<dbReference type="AlphaFoldDB" id="A0AAW9Q004"/>